<dbReference type="PANTHER" id="PTHR31157">
    <property type="entry name" value="SCP DOMAIN-CONTAINING PROTEIN"/>
    <property type="match status" value="1"/>
</dbReference>
<dbReference type="CDD" id="cd05379">
    <property type="entry name" value="CAP_bacterial"/>
    <property type="match status" value="1"/>
</dbReference>
<dbReference type="Gene3D" id="3.40.33.10">
    <property type="entry name" value="CAP"/>
    <property type="match status" value="1"/>
</dbReference>
<evidence type="ECO:0000256" key="1">
    <source>
        <dbReference type="SAM" id="MobiDB-lite"/>
    </source>
</evidence>
<comment type="caution">
    <text evidence="4">The sequence shown here is derived from an EMBL/GenBank/DDBJ whole genome shotgun (WGS) entry which is preliminary data.</text>
</comment>
<name>A0ABS3VPP3_MICEH</name>
<dbReference type="Pfam" id="PF00188">
    <property type="entry name" value="CAP"/>
    <property type="match status" value="1"/>
</dbReference>
<dbReference type="InterPro" id="IPR035940">
    <property type="entry name" value="CAP_sf"/>
</dbReference>
<gene>
    <name evidence="4" type="ORF">GSF22_10120</name>
</gene>
<evidence type="ECO:0000313" key="4">
    <source>
        <dbReference type="EMBL" id="MBO4206358.1"/>
    </source>
</evidence>
<feature type="transmembrane region" description="Helical" evidence="2">
    <location>
        <begin position="186"/>
        <end position="208"/>
    </location>
</feature>
<feature type="compositionally biased region" description="Low complexity" evidence="1">
    <location>
        <begin position="156"/>
        <end position="171"/>
    </location>
</feature>
<reference evidence="4 5" key="1">
    <citation type="submission" date="2019-12" db="EMBL/GenBank/DDBJ databases">
        <title>Whole genome sequencing of endophytic Actinobacterium Micromonospora sp. MPMI6T.</title>
        <authorList>
            <person name="Evv R."/>
            <person name="Podile A.R."/>
        </authorList>
    </citation>
    <scope>NUCLEOTIDE SEQUENCE [LARGE SCALE GENOMIC DNA]</scope>
    <source>
        <strain evidence="4 5">MPMI6</strain>
    </source>
</reference>
<dbReference type="EMBL" id="WVUH01000063">
    <property type="protein sequence ID" value="MBO4206358.1"/>
    <property type="molecule type" value="Genomic_DNA"/>
</dbReference>
<dbReference type="InterPro" id="IPR014044">
    <property type="entry name" value="CAP_dom"/>
</dbReference>
<sequence>MHGWNDPLDQEGAPRPVPPTGEPPRRSSGQPSRTQPDWNDYQSYGSAAYASLPGPVDPYRTGPSADEHTDRYPAGSHRYESDGHPYVADGYRHRPDGYRYDSDGHHSVTEGDYRAVGAGDYRPGAASAYRSFPGGDGMAGDDRDTGDTGWAGYAASGTAGNAPGAAAGRRTAAGRRRDRRRFPRPVLAAGAVAVVALAVMAGAGVAFLPTGNEGRQSPVAEGADGFRADGGPAAAGAADTAGDPTGTPSATASPSASTSPTAKPSPTPVRSKAPTRSIKRTASPSPTRSKAPAGNTGTSSVEQQVVTLVNQERAKAGCGAVTINANLATAAQLHSDDQAARQQMSHTGSDGSDFVQRAKRAGYQYPIGENVAMGYETAAAVMDGWMNSPGHRANILNCDARAIGVGVATGGGRLYWTQVFGSRA</sequence>
<evidence type="ECO:0000259" key="3">
    <source>
        <dbReference type="Pfam" id="PF00188"/>
    </source>
</evidence>
<feature type="domain" description="SCP" evidence="3">
    <location>
        <begin position="307"/>
        <end position="420"/>
    </location>
</feature>
<evidence type="ECO:0000313" key="5">
    <source>
        <dbReference type="Proteomes" id="UP000823521"/>
    </source>
</evidence>
<dbReference type="Proteomes" id="UP000823521">
    <property type="component" value="Unassembled WGS sequence"/>
</dbReference>
<feature type="region of interest" description="Disordered" evidence="1">
    <location>
        <begin position="1"/>
        <end position="93"/>
    </location>
</feature>
<protein>
    <recommendedName>
        <fullName evidence="3">SCP domain-containing protein</fullName>
    </recommendedName>
</protein>
<evidence type="ECO:0000256" key="2">
    <source>
        <dbReference type="SAM" id="Phobius"/>
    </source>
</evidence>
<keyword evidence="2" id="KW-1133">Transmembrane helix</keyword>
<organism evidence="4 5">
    <name type="scientific">Micromonospora echinofusca</name>
    <dbReference type="NCBI Taxonomy" id="47858"/>
    <lineage>
        <taxon>Bacteria</taxon>
        <taxon>Bacillati</taxon>
        <taxon>Actinomycetota</taxon>
        <taxon>Actinomycetes</taxon>
        <taxon>Micromonosporales</taxon>
        <taxon>Micromonosporaceae</taxon>
        <taxon>Micromonospora</taxon>
    </lineage>
</organism>
<feature type="compositionally biased region" description="Low complexity" evidence="1">
    <location>
        <begin position="222"/>
        <end position="264"/>
    </location>
</feature>
<keyword evidence="2" id="KW-0812">Transmembrane</keyword>
<accession>A0ABS3VPP3</accession>
<proteinExistence type="predicted"/>
<feature type="compositionally biased region" description="Basic and acidic residues" evidence="1">
    <location>
        <begin position="65"/>
        <end position="83"/>
    </location>
</feature>
<keyword evidence="5" id="KW-1185">Reference proteome</keyword>
<keyword evidence="2" id="KW-0472">Membrane</keyword>
<dbReference type="RefSeq" id="WP_208813218.1">
    <property type="nucleotide sequence ID" value="NZ_WVUH01000063.1"/>
</dbReference>
<dbReference type="SUPFAM" id="SSF55797">
    <property type="entry name" value="PR-1-like"/>
    <property type="match status" value="1"/>
</dbReference>
<feature type="region of interest" description="Disordered" evidence="1">
    <location>
        <begin position="209"/>
        <end position="300"/>
    </location>
</feature>
<feature type="compositionally biased region" description="Polar residues" evidence="1">
    <location>
        <begin position="27"/>
        <end position="45"/>
    </location>
</feature>
<feature type="region of interest" description="Disordered" evidence="1">
    <location>
        <begin position="156"/>
        <end position="179"/>
    </location>
</feature>
<dbReference type="PANTHER" id="PTHR31157:SF1">
    <property type="entry name" value="SCP DOMAIN-CONTAINING PROTEIN"/>
    <property type="match status" value="1"/>
</dbReference>